<dbReference type="Proteomes" id="UP000011755">
    <property type="component" value="Unassembled WGS sequence"/>
</dbReference>
<reference evidence="10 11" key="1">
    <citation type="submission" date="2013-02" db="EMBL/GenBank/DDBJ databases">
        <authorList>
            <person name="Hannick L."/>
            <person name="Zafar N."/>
            <person name="Lorenzi H."/>
            <person name="Ali I.A."/>
            <person name="Petri W.P."/>
            <person name="Caler E."/>
        </authorList>
    </citation>
    <scope>NUCLEOTIDE SEQUENCE [LARGE SCALE GENOMIC DNA]</scope>
    <source>
        <strain evidence="10 11">KU27</strain>
    </source>
</reference>
<dbReference type="VEuPathDB" id="AmoebaDB:EHI5A_090070"/>
<dbReference type="PROSITE" id="PS50067">
    <property type="entry name" value="KINESIN_MOTOR_2"/>
    <property type="match status" value="1"/>
</dbReference>
<comment type="subcellular location">
    <subcellularLocation>
        <location evidence="1">Cytoplasm</location>
    </subcellularLocation>
</comment>
<feature type="binding site" evidence="7">
    <location>
        <begin position="60"/>
        <end position="67"/>
    </location>
    <ligand>
        <name>ATP</name>
        <dbReference type="ChEBI" id="CHEBI:30616"/>
    </ligand>
</feature>
<dbReference type="GO" id="GO:0007052">
    <property type="term" value="P:mitotic spindle organization"/>
    <property type="evidence" value="ECO:0007669"/>
    <property type="project" value="TreeGrafter"/>
</dbReference>
<gene>
    <name evidence="10" type="ORF">EHI5A_090070</name>
</gene>
<accession>M2RUG4</accession>
<feature type="coiled-coil region" evidence="8">
    <location>
        <begin position="701"/>
        <end position="792"/>
    </location>
</feature>
<dbReference type="SMART" id="SM00129">
    <property type="entry name" value="KISc"/>
    <property type="match status" value="1"/>
</dbReference>
<dbReference type="PANTHER" id="PTHR47969">
    <property type="entry name" value="CHROMOSOME-ASSOCIATED KINESIN KIF4A-RELATED"/>
    <property type="match status" value="1"/>
</dbReference>
<feature type="coiled-coil region" evidence="8">
    <location>
        <begin position="509"/>
        <end position="668"/>
    </location>
</feature>
<dbReference type="GO" id="GO:0008017">
    <property type="term" value="F:microtubule binding"/>
    <property type="evidence" value="ECO:0007669"/>
    <property type="project" value="InterPro"/>
</dbReference>
<dbReference type="GO" id="GO:0005524">
    <property type="term" value="F:ATP binding"/>
    <property type="evidence" value="ECO:0007669"/>
    <property type="project" value="UniProtKB-UniRule"/>
</dbReference>
<keyword evidence="4 7" id="KW-0547">Nucleotide-binding</keyword>
<keyword evidence="3" id="KW-0963">Cytoplasm</keyword>
<dbReference type="FunFam" id="3.40.850.10:FF:000171">
    <property type="entry name" value="Chromosome-associated kinesin KIF4A, putative"/>
    <property type="match status" value="1"/>
</dbReference>
<dbReference type="PRINTS" id="PR00380">
    <property type="entry name" value="KINESINHEAVY"/>
</dbReference>
<evidence type="ECO:0000256" key="3">
    <source>
        <dbReference type="ARBA" id="ARBA00022490"/>
    </source>
</evidence>
<evidence type="ECO:0000256" key="7">
    <source>
        <dbReference type="PROSITE-ProRule" id="PRU00283"/>
    </source>
</evidence>
<evidence type="ECO:0000256" key="4">
    <source>
        <dbReference type="ARBA" id="ARBA00022741"/>
    </source>
</evidence>
<feature type="coiled-coil region" evidence="8">
    <location>
        <begin position="400"/>
        <end position="466"/>
    </location>
</feature>
<dbReference type="InterPro" id="IPR001752">
    <property type="entry name" value="Kinesin_motor_dom"/>
</dbReference>
<name>M2RUG4_ENTHI</name>
<comment type="similarity">
    <text evidence="7">Belongs to the TRAFAC class myosin-kinesin ATPase superfamily. Kinesin family.</text>
</comment>
<evidence type="ECO:0000256" key="5">
    <source>
        <dbReference type="ARBA" id="ARBA00022840"/>
    </source>
</evidence>
<evidence type="ECO:0000259" key="9">
    <source>
        <dbReference type="PROSITE" id="PS50067"/>
    </source>
</evidence>
<dbReference type="InterPro" id="IPR036961">
    <property type="entry name" value="Kinesin_motor_dom_sf"/>
</dbReference>
<evidence type="ECO:0000256" key="8">
    <source>
        <dbReference type="SAM" id="Coils"/>
    </source>
</evidence>
<keyword evidence="2" id="KW-0813">Transport</keyword>
<proteinExistence type="inferred from homology"/>
<dbReference type="AlphaFoldDB" id="M2RUG4"/>
<evidence type="ECO:0000256" key="6">
    <source>
        <dbReference type="ARBA" id="ARBA00023054"/>
    </source>
</evidence>
<evidence type="ECO:0000313" key="10">
    <source>
        <dbReference type="EMBL" id="EMD48190.1"/>
    </source>
</evidence>
<evidence type="ECO:0000313" key="11">
    <source>
        <dbReference type="Proteomes" id="UP000011755"/>
    </source>
</evidence>
<dbReference type="GO" id="GO:0005737">
    <property type="term" value="C:cytoplasm"/>
    <property type="evidence" value="ECO:0007669"/>
    <property type="project" value="UniProtKB-SubCell"/>
</dbReference>
<dbReference type="InterPro" id="IPR027417">
    <property type="entry name" value="P-loop_NTPase"/>
</dbReference>
<feature type="domain" description="Kinesin motor" evidence="9">
    <location>
        <begin position="1"/>
        <end position="294"/>
    </location>
</feature>
<dbReference type="OrthoDB" id="3176171at2759"/>
<dbReference type="Gene3D" id="3.40.850.10">
    <property type="entry name" value="Kinesin motor domain"/>
    <property type="match status" value="1"/>
</dbReference>
<organism evidence="10 11">
    <name type="scientific">Entamoeba histolytica KU27</name>
    <dbReference type="NCBI Taxonomy" id="885311"/>
    <lineage>
        <taxon>Eukaryota</taxon>
        <taxon>Amoebozoa</taxon>
        <taxon>Evosea</taxon>
        <taxon>Archamoebae</taxon>
        <taxon>Mastigamoebida</taxon>
        <taxon>Entamoebidae</taxon>
        <taxon>Entamoeba</taxon>
    </lineage>
</organism>
<protein>
    <submittedName>
        <fullName evidence="10">Chromosomeassociated kinesin KIF4A, putative</fullName>
    </submittedName>
</protein>
<dbReference type="Pfam" id="PF00225">
    <property type="entry name" value="Kinesin"/>
    <property type="match status" value="1"/>
</dbReference>
<evidence type="ECO:0000256" key="1">
    <source>
        <dbReference type="ARBA" id="ARBA00004496"/>
    </source>
</evidence>
<keyword evidence="5 7" id="KW-0067">ATP-binding</keyword>
<keyword evidence="7" id="KW-0505">Motor protein</keyword>
<keyword evidence="6 8" id="KW-0175">Coiled coil</keyword>
<dbReference type="PANTHER" id="PTHR47969:SF15">
    <property type="entry name" value="CHROMOSOME-ASSOCIATED KINESIN KIF4A-RELATED"/>
    <property type="match status" value="1"/>
</dbReference>
<dbReference type="GO" id="GO:0007018">
    <property type="term" value="P:microtubule-based movement"/>
    <property type="evidence" value="ECO:0007669"/>
    <property type="project" value="InterPro"/>
</dbReference>
<sequence length="873" mass="103079">MQTVIRTTNTFEGDLSNEQTEYNIDAIMKGKDQETFFKNTVSKMIKRVIEGTDLYVMCYGGKQSGKTFSLEGCFNNIDFTNAGLIPRSINALIEELKTKGKYTIRVSYIQVEDKKISDLLCEGESDVLLKEPTKKFKNQLGGVMFLCATELTVTESTTSQVFSKLNVLRKERTKNEIEKLENVCRVFSASIISSEEEKRGQKEYIDCGRITFIDLPCCWEESNHKGSLLNGLNCYVESNREQRMRLSTKNNDITRILQEALGGQGFLIAIGCISSINQQETIQTLRFLNKLKTIKNVPIYSRHILKSVYDNYLDEEIKQLNYQYSDLLRKNVISKEALEAKKLQQDIQNQRYTNVQIGSLIQRVRKESEPEYNKINQKILIANEYITKKKRTELELRDKITDMIDLAKKIEEHNKQLEDMIQKQVEEAQRQKEYIEKSINECRIDVDEFKKKYNEGEEKIIELMKEINNHLEGEECRKIELPKYSSMNEINEMLNKVIISFKYDGKKTIKIIEDVLEESQQEMNDFELLINQMINRLEQGKSRWSPVEDKIIEQFQLLIQFIQQQKKEMEEEIKEKEKIKEKEINQIQRNKEEIKKEIKELIPEMNKEIESIIQKYQLIIKMEEEIKEKEKIKEKEINQIQRNKEEIKKEIKELIPEMNKEIESIIQKYQLIISNSIKEKNNEYFPIGNEIKMEECMEIFEQKIQNKIEEVKKELEIEILKDNGNEEKIMKKMKDSIEEEKQKNRFEQEVFKESIEKTKIAIQKIFDESGVIDFIKEQCNLLNEDDKKLKQKHLPLKKLFQESYKSLNELFNEINTILNEFIEKVNHITIDYESEIVIERIQSPPIPSILMQNSEYPTVLDDIDSSKLILKKN</sequence>
<evidence type="ECO:0000256" key="2">
    <source>
        <dbReference type="ARBA" id="ARBA00022448"/>
    </source>
</evidence>
<dbReference type="InterPro" id="IPR027640">
    <property type="entry name" value="Kinesin-like_fam"/>
</dbReference>
<dbReference type="GO" id="GO:0003777">
    <property type="term" value="F:microtubule motor activity"/>
    <property type="evidence" value="ECO:0007669"/>
    <property type="project" value="InterPro"/>
</dbReference>
<dbReference type="GO" id="GO:0051231">
    <property type="term" value="P:spindle elongation"/>
    <property type="evidence" value="ECO:0007669"/>
    <property type="project" value="TreeGrafter"/>
</dbReference>
<dbReference type="EMBL" id="KB444129">
    <property type="protein sequence ID" value="EMD48190.1"/>
    <property type="molecule type" value="Genomic_DNA"/>
</dbReference>
<dbReference type="GO" id="GO:0005875">
    <property type="term" value="C:microtubule associated complex"/>
    <property type="evidence" value="ECO:0007669"/>
    <property type="project" value="TreeGrafter"/>
</dbReference>
<dbReference type="SUPFAM" id="SSF52540">
    <property type="entry name" value="P-loop containing nucleoside triphosphate hydrolases"/>
    <property type="match status" value="1"/>
</dbReference>